<dbReference type="PRINTS" id="PR00364">
    <property type="entry name" value="DISEASERSIST"/>
</dbReference>
<dbReference type="InterPro" id="IPR056789">
    <property type="entry name" value="LRR_R13L1-DRL21"/>
</dbReference>
<evidence type="ECO:0000256" key="3">
    <source>
        <dbReference type="ARBA" id="ARBA00022737"/>
    </source>
</evidence>
<evidence type="ECO:0000256" key="6">
    <source>
        <dbReference type="ARBA" id="ARBA00022840"/>
    </source>
</evidence>
<dbReference type="PANTHER" id="PTHR36766">
    <property type="entry name" value="PLANT BROAD-SPECTRUM MILDEW RESISTANCE PROTEIN RPW8"/>
    <property type="match status" value="1"/>
</dbReference>
<feature type="domain" description="NB-ARC" evidence="7">
    <location>
        <begin position="195"/>
        <end position="361"/>
    </location>
</feature>
<dbReference type="EMBL" id="NMUH01004292">
    <property type="protein sequence ID" value="MQM09105.1"/>
    <property type="molecule type" value="Genomic_DNA"/>
</dbReference>
<evidence type="ECO:0000256" key="1">
    <source>
        <dbReference type="ARBA" id="ARBA00008894"/>
    </source>
</evidence>
<dbReference type="InterPro" id="IPR032675">
    <property type="entry name" value="LRR_dom_sf"/>
</dbReference>
<evidence type="ECO:0000256" key="4">
    <source>
        <dbReference type="ARBA" id="ARBA00022741"/>
    </source>
</evidence>
<evidence type="ECO:0008006" key="12">
    <source>
        <dbReference type="Google" id="ProtNLM"/>
    </source>
</evidence>
<comment type="similarity">
    <text evidence="1">Belongs to the disease resistance NB-LRR family.</text>
</comment>
<dbReference type="AlphaFoldDB" id="A0A843WXB1"/>
<dbReference type="GO" id="GO:0005524">
    <property type="term" value="F:ATP binding"/>
    <property type="evidence" value="ECO:0007669"/>
    <property type="project" value="UniProtKB-KW"/>
</dbReference>
<keyword evidence="5" id="KW-0611">Plant defense</keyword>
<dbReference type="GO" id="GO:0043531">
    <property type="term" value="F:ADP binding"/>
    <property type="evidence" value="ECO:0007669"/>
    <property type="project" value="InterPro"/>
</dbReference>
<keyword evidence="3" id="KW-0677">Repeat</keyword>
<accession>A0A843WXB1</accession>
<evidence type="ECO:0000256" key="5">
    <source>
        <dbReference type="ARBA" id="ARBA00022821"/>
    </source>
</evidence>
<dbReference type="InterPro" id="IPR027417">
    <property type="entry name" value="P-loop_NTPase"/>
</dbReference>
<evidence type="ECO:0000259" key="8">
    <source>
        <dbReference type="Pfam" id="PF18052"/>
    </source>
</evidence>
<dbReference type="Proteomes" id="UP000652761">
    <property type="component" value="Unassembled WGS sequence"/>
</dbReference>
<keyword evidence="2" id="KW-0433">Leucine-rich repeat</keyword>
<name>A0A843WXB1_COLES</name>
<dbReference type="GO" id="GO:0006952">
    <property type="term" value="P:defense response"/>
    <property type="evidence" value="ECO:0007669"/>
    <property type="project" value="UniProtKB-KW"/>
</dbReference>
<dbReference type="SUPFAM" id="SSF52058">
    <property type="entry name" value="L domain-like"/>
    <property type="match status" value="3"/>
</dbReference>
<comment type="caution">
    <text evidence="10">The sequence shown here is derived from an EMBL/GenBank/DDBJ whole genome shotgun (WGS) entry which is preliminary data.</text>
</comment>
<dbReference type="InterPro" id="IPR041118">
    <property type="entry name" value="Rx_N"/>
</dbReference>
<keyword evidence="4" id="KW-0547">Nucleotide-binding</keyword>
<dbReference type="Gene3D" id="3.80.10.10">
    <property type="entry name" value="Ribonuclease Inhibitor"/>
    <property type="match status" value="4"/>
</dbReference>
<proteinExistence type="inferred from homology"/>
<keyword evidence="6" id="KW-0067">ATP-binding</keyword>
<evidence type="ECO:0000313" key="10">
    <source>
        <dbReference type="EMBL" id="MQM09105.1"/>
    </source>
</evidence>
<reference evidence="10" key="1">
    <citation type="submission" date="2017-07" db="EMBL/GenBank/DDBJ databases">
        <title>Taro Niue Genome Assembly and Annotation.</title>
        <authorList>
            <person name="Atibalentja N."/>
            <person name="Keating K."/>
            <person name="Fields C.J."/>
        </authorList>
    </citation>
    <scope>NUCLEOTIDE SEQUENCE</scope>
    <source>
        <strain evidence="10">Niue_2</strain>
        <tissue evidence="10">Leaf</tissue>
    </source>
</reference>
<dbReference type="GO" id="GO:0051707">
    <property type="term" value="P:response to other organism"/>
    <property type="evidence" value="ECO:0007669"/>
    <property type="project" value="UniProtKB-ARBA"/>
</dbReference>
<keyword evidence="11" id="KW-1185">Reference proteome</keyword>
<feature type="domain" description="Disease resistance N-terminal" evidence="8">
    <location>
        <begin position="19"/>
        <end position="91"/>
    </location>
</feature>
<evidence type="ECO:0000259" key="7">
    <source>
        <dbReference type="Pfam" id="PF00931"/>
    </source>
</evidence>
<dbReference type="PANTHER" id="PTHR36766:SF40">
    <property type="entry name" value="DISEASE RESISTANCE PROTEIN RGA3"/>
    <property type="match status" value="1"/>
</dbReference>
<organism evidence="10 11">
    <name type="scientific">Colocasia esculenta</name>
    <name type="common">Wild taro</name>
    <name type="synonym">Arum esculentum</name>
    <dbReference type="NCBI Taxonomy" id="4460"/>
    <lineage>
        <taxon>Eukaryota</taxon>
        <taxon>Viridiplantae</taxon>
        <taxon>Streptophyta</taxon>
        <taxon>Embryophyta</taxon>
        <taxon>Tracheophyta</taxon>
        <taxon>Spermatophyta</taxon>
        <taxon>Magnoliopsida</taxon>
        <taxon>Liliopsida</taxon>
        <taxon>Araceae</taxon>
        <taxon>Aroideae</taxon>
        <taxon>Colocasieae</taxon>
        <taxon>Colocasia</taxon>
    </lineage>
</organism>
<sequence>MASQAKKGGVLAYVGTGLERAIEELEQIIHVPKKIRRLISKVNRIKAVMKDAEQKQISSHAVTLWFQEVKQTLLDAEDLFDELATDAAVKSICSDAKSRIGFQCVTRCGLFFPTTATTTRAMRYQMRKMNDRFDRLEAQTARLGLQISTVEDTRLELSTRRQTSSLLPDETSVMGRDREKGHIIDMLLSSIQVAESSSNNKGFTILPIVGMGGMGKTTLAQLVFNDRNVKEHFELMMWVCVSHDPDPVRLTKDITEAALAFKRKYEQCQLTNWDSMQQRLRQEVEEKTFLLVLDDVWEAEQSMWEKLFKPLHFGKQGSKVLVTARNRAFVDKMGAPMDPPIPVGGLSDADIWDLFKRNALRGAIDANGTTSAEYSHLEDIAEYVSRGDYFRLEDHNLVEMPDTVRHMSIWVTEMEQIDINKLCSYEKLRTLLFLRIDYGEVNLRTRDLNKLFQKLKMLRVLGLPRCGIRQMPESLGDLKHLRYIDLEWNNLLENLPESVGNLYNLQVMNLYGCVSLDVLPATMSQLVNLRHLRAESSLVSGIDGLGKLTGLQKLRVMGRKVRELGCMCLLRELAITYLEEVGSREEAMEARLHTLQHLQVLRLEWSGRLLWTMDRDSVKPEVEEEVLQALRPHDSLQELYIEGYGGTKSPVWMELPMLSSFTSLVSVRLQDCPSWLVLPSSSLSQLCHLVYLHIESMPVWEEWSCPDAQQCPSSSTLFFPCLHQLSIKDCPKLKELPPLPPALRRLYLQKVGVPCLPGLWGCSPSGGGIKATSSSHSPPASASLSVLYISYCYNLTSVSGLLHQRLPDLEAIMIENCNDLVSLPESGFGHLISLKRLQIAYCPKLTSQLLMREEEDAPSQHLPHSLEQLEINLCGDAMGGWWWAGLQRLTSIAKLSLCRCPTTAKLLFLSLGRHHHPHLPVTLTELLIDGCRCNNYEQEFTTFSTSSSQSPLVDASTRILRSLTSLKTLTIWHSPNFLRKWGGGGLPSSLERLTIVGDGDLDHECLSTCLHDLISLKEFTLQDSENLRTLPNMSCLTSLGTLDIESCPSIETLEAINLPSSLKNLTLKSFKVLHSLPHKLNCLSSLKAMDISSCPSLQSLPDTLSGLSSLQTLGLSDCHTLQSLPDTLNHLSALKTMSISRCPSIQWLPARQSEIGSTKATQESPTQHKCTGEHAAVKTTDSGGSPLLAGLATAGISLLRHDQCRVRPFFSNV</sequence>
<dbReference type="Pfam" id="PF25019">
    <property type="entry name" value="LRR_R13L1-DRL21"/>
    <property type="match status" value="1"/>
</dbReference>
<evidence type="ECO:0000259" key="9">
    <source>
        <dbReference type="Pfam" id="PF25019"/>
    </source>
</evidence>
<feature type="domain" description="R13L1/DRL21-like LRR repeat region" evidence="9">
    <location>
        <begin position="562"/>
        <end position="697"/>
    </location>
</feature>
<dbReference type="Gene3D" id="1.20.5.4130">
    <property type="match status" value="1"/>
</dbReference>
<dbReference type="Pfam" id="PF18052">
    <property type="entry name" value="Rx_N"/>
    <property type="match status" value="1"/>
</dbReference>
<dbReference type="SUPFAM" id="SSF52540">
    <property type="entry name" value="P-loop containing nucleoside triphosphate hydrolases"/>
    <property type="match status" value="1"/>
</dbReference>
<evidence type="ECO:0000313" key="11">
    <source>
        <dbReference type="Proteomes" id="UP000652761"/>
    </source>
</evidence>
<dbReference type="InterPro" id="IPR002182">
    <property type="entry name" value="NB-ARC"/>
</dbReference>
<gene>
    <name evidence="10" type="ORF">Taro_041974</name>
</gene>
<dbReference type="Gene3D" id="3.40.50.300">
    <property type="entry name" value="P-loop containing nucleotide triphosphate hydrolases"/>
    <property type="match status" value="1"/>
</dbReference>
<evidence type="ECO:0000256" key="2">
    <source>
        <dbReference type="ARBA" id="ARBA00022614"/>
    </source>
</evidence>
<protein>
    <recommendedName>
        <fullName evidence="12">Disease resistance protein RGA3</fullName>
    </recommendedName>
</protein>
<dbReference type="Pfam" id="PF00931">
    <property type="entry name" value="NB-ARC"/>
    <property type="match status" value="1"/>
</dbReference>